<accession>A0A1R3HX46</accession>
<protein>
    <submittedName>
        <fullName evidence="1">Uncharacterized protein</fullName>
    </submittedName>
</protein>
<comment type="caution">
    <text evidence="1">The sequence shown here is derived from an EMBL/GenBank/DDBJ whole genome shotgun (WGS) entry which is preliminary data.</text>
</comment>
<sequence length="104" mass="11190">MRKLRCCYENQTGVIMSLGKTCSCYSIYRLKSLIFCLKILKGAGVDSGNGIGSVGATIPPSLSGSVFMLSGLKYSTINMIALEDFFETEVETAKSKDLLSTSSL</sequence>
<dbReference type="Proteomes" id="UP000188268">
    <property type="component" value="Unassembled WGS sequence"/>
</dbReference>
<keyword evidence="2" id="KW-1185">Reference proteome</keyword>
<reference evidence="1 2" key="1">
    <citation type="submission" date="2013-09" db="EMBL/GenBank/DDBJ databases">
        <title>Corchorus capsularis genome sequencing.</title>
        <authorList>
            <person name="Alam M."/>
            <person name="Haque M.S."/>
            <person name="Islam M.S."/>
            <person name="Emdad E.M."/>
            <person name="Islam M.M."/>
            <person name="Ahmed B."/>
            <person name="Halim A."/>
            <person name="Hossen Q.M.M."/>
            <person name="Hossain M.Z."/>
            <person name="Ahmed R."/>
            <person name="Khan M.M."/>
            <person name="Islam R."/>
            <person name="Rashid M.M."/>
            <person name="Khan S.A."/>
            <person name="Rahman M.S."/>
            <person name="Alam M."/>
        </authorList>
    </citation>
    <scope>NUCLEOTIDE SEQUENCE [LARGE SCALE GENOMIC DNA]</scope>
    <source>
        <strain evidence="2">cv. CVL-1</strain>
        <tissue evidence="1">Whole seedling</tissue>
    </source>
</reference>
<proteinExistence type="predicted"/>
<name>A0A1R3HX46_COCAP</name>
<organism evidence="1 2">
    <name type="scientific">Corchorus capsularis</name>
    <name type="common">Jute</name>
    <dbReference type="NCBI Taxonomy" id="210143"/>
    <lineage>
        <taxon>Eukaryota</taxon>
        <taxon>Viridiplantae</taxon>
        <taxon>Streptophyta</taxon>
        <taxon>Embryophyta</taxon>
        <taxon>Tracheophyta</taxon>
        <taxon>Spermatophyta</taxon>
        <taxon>Magnoliopsida</taxon>
        <taxon>eudicotyledons</taxon>
        <taxon>Gunneridae</taxon>
        <taxon>Pentapetalae</taxon>
        <taxon>rosids</taxon>
        <taxon>malvids</taxon>
        <taxon>Malvales</taxon>
        <taxon>Malvaceae</taxon>
        <taxon>Grewioideae</taxon>
        <taxon>Apeibeae</taxon>
        <taxon>Corchorus</taxon>
    </lineage>
</organism>
<dbReference type="AlphaFoldDB" id="A0A1R3HX46"/>
<evidence type="ECO:0000313" key="1">
    <source>
        <dbReference type="EMBL" id="OMO74926.1"/>
    </source>
</evidence>
<gene>
    <name evidence="1" type="ORF">CCACVL1_16408</name>
</gene>
<dbReference type="EMBL" id="AWWV01011053">
    <property type="protein sequence ID" value="OMO74926.1"/>
    <property type="molecule type" value="Genomic_DNA"/>
</dbReference>
<evidence type="ECO:0000313" key="2">
    <source>
        <dbReference type="Proteomes" id="UP000188268"/>
    </source>
</evidence>
<dbReference type="Gramene" id="OMO74926">
    <property type="protein sequence ID" value="OMO74926"/>
    <property type="gene ID" value="CCACVL1_16408"/>
</dbReference>